<dbReference type="Proteomes" id="UP001202243">
    <property type="component" value="Unassembled WGS sequence"/>
</dbReference>
<dbReference type="InterPro" id="IPR045851">
    <property type="entry name" value="AMP-bd_C_sf"/>
</dbReference>
<dbReference type="Pfam" id="PF13193">
    <property type="entry name" value="AMP-binding_C"/>
    <property type="match status" value="1"/>
</dbReference>
<evidence type="ECO:0000313" key="4">
    <source>
        <dbReference type="Proteomes" id="UP001202243"/>
    </source>
</evidence>
<evidence type="ECO:0000313" key="3">
    <source>
        <dbReference type="EMBL" id="MCM2564968.1"/>
    </source>
</evidence>
<dbReference type="Gene3D" id="3.40.50.12780">
    <property type="entry name" value="N-terminal domain of ligase-like"/>
    <property type="match status" value="1"/>
</dbReference>
<dbReference type="InterPro" id="IPR020845">
    <property type="entry name" value="AMP-binding_CS"/>
</dbReference>
<dbReference type="InterPro" id="IPR042099">
    <property type="entry name" value="ANL_N_sf"/>
</dbReference>
<protein>
    <submittedName>
        <fullName evidence="3">Acyl-CoA ligase (AMP-forming), exosortase A system-associated</fullName>
    </submittedName>
</protein>
<gene>
    <name evidence="3" type="ORF">NCG91_05095</name>
</gene>
<keyword evidence="3" id="KW-0436">Ligase</keyword>
<dbReference type="Pfam" id="PF00501">
    <property type="entry name" value="AMP-binding"/>
    <property type="match status" value="1"/>
</dbReference>
<accession>A0ABT0WLN3</accession>
<dbReference type="EMBL" id="JAMQGR010000001">
    <property type="protein sequence ID" value="MCM2564968.1"/>
    <property type="molecule type" value="Genomic_DNA"/>
</dbReference>
<dbReference type="InterPro" id="IPR025110">
    <property type="entry name" value="AMP-bd_C"/>
</dbReference>
<dbReference type="PANTHER" id="PTHR43767:SF10">
    <property type="entry name" value="SURFACTIN SYNTHASE SUBUNIT 1"/>
    <property type="match status" value="1"/>
</dbReference>
<dbReference type="InterPro" id="IPR050237">
    <property type="entry name" value="ATP-dep_AMP-bd_enzyme"/>
</dbReference>
<name>A0ABT0WLN3_9BURK</name>
<dbReference type="InterPro" id="IPR017529">
    <property type="entry name" value="AcylCoA_ligase_PEP_1"/>
</dbReference>
<dbReference type="NCBIfam" id="TIGR03098">
    <property type="entry name" value="ligase_PEP_1"/>
    <property type="match status" value="1"/>
</dbReference>
<evidence type="ECO:0000259" key="1">
    <source>
        <dbReference type="Pfam" id="PF00501"/>
    </source>
</evidence>
<reference evidence="3 4" key="1">
    <citation type="submission" date="2022-06" db="EMBL/GenBank/DDBJ databases">
        <title>Janthinobacterium kumbetensis sp. nov., isolated from spring water in Turkey.</title>
        <authorList>
            <person name="Inan Bektas K."/>
            <person name="Belduz A.A."/>
            <person name="Canakci S."/>
            <person name="Nalcaoglu A."/>
            <person name="Ceylan E."/>
            <person name="Kati H."/>
        </authorList>
    </citation>
    <scope>NUCLEOTIDE SEQUENCE [LARGE SCALE GENOMIC DNA]</scope>
    <source>
        <strain evidence="3 4">GK</strain>
    </source>
</reference>
<organism evidence="3 4">
    <name type="scientific">Janthinobacterium kumbetense</name>
    <dbReference type="NCBI Taxonomy" id="2950280"/>
    <lineage>
        <taxon>Bacteria</taxon>
        <taxon>Pseudomonadati</taxon>
        <taxon>Pseudomonadota</taxon>
        <taxon>Betaproteobacteria</taxon>
        <taxon>Burkholderiales</taxon>
        <taxon>Oxalobacteraceae</taxon>
        <taxon>Janthinobacterium</taxon>
    </lineage>
</organism>
<feature type="domain" description="AMP-binding enzyme C-terminal" evidence="2">
    <location>
        <begin position="441"/>
        <end position="517"/>
    </location>
</feature>
<evidence type="ECO:0000259" key="2">
    <source>
        <dbReference type="Pfam" id="PF13193"/>
    </source>
</evidence>
<dbReference type="Gene3D" id="3.30.300.30">
    <property type="match status" value="1"/>
</dbReference>
<proteinExistence type="predicted"/>
<feature type="domain" description="AMP-dependent synthetase/ligase" evidence="1">
    <location>
        <begin position="10"/>
        <end position="379"/>
    </location>
</feature>
<sequence>MATLIHDLIFETAQRAPQAPALSWQGEEMHYAALAQSVREAACTLLALGLQRGARVAVYLEKRPENVSAMFGAAAAGGVFVPVNPLLRPEQVAYILADCNVDILVTSRERLAQLGPALAACPDLRTVLLTGEALPESRLGKVRVLAWTVVPANVPANVPAGAPAPRPHAAIDADMAAILYTSGSTGRPKGVVLSHRNMLAGALSVSGYLRNTPQDRILCVLPLSFDYGLSQLTTAFASGACAVLMNYLLLRDIVEAVEQEAITGLAAVPPLWVQLSQLSWPLSTPLRYITNSGGVMQRATLDRLRQSLPRVQVYLMYGLTEAFRSTYLAPEQLERRPDSIGQAIPNAEVLVLRPDGSACDTDEPGELVHRGALVALGYWNDAARTAERFKPLPPQASGLVLPELAVWSGDTVRRDADGYLYFVGRSDDMIKTSGYRVSPAEIEEVVYASGLVGEAAALGLPHAVLGQAIALLVTPAPGVVLLRDSVLAACRARLPSYMVPLWVDIRDGVLPRNPNGKIDRPLLARELAHAYAVQSGDAA</sequence>
<dbReference type="RefSeq" id="WP_251348854.1">
    <property type="nucleotide sequence ID" value="NZ_JAMQGR010000001.1"/>
</dbReference>
<keyword evidence="4" id="KW-1185">Reference proteome</keyword>
<dbReference type="GO" id="GO:0016874">
    <property type="term" value="F:ligase activity"/>
    <property type="evidence" value="ECO:0007669"/>
    <property type="project" value="UniProtKB-KW"/>
</dbReference>
<dbReference type="PROSITE" id="PS00455">
    <property type="entry name" value="AMP_BINDING"/>
    <property type="match status" value="1"/>
</dbReference>
<comment type="caution">
    <text evidence="3">The sequence shown here is derived from an EMBL/GenBank/DDBJ whole genome shotgun (WGS) entry which is preliminary data.</text>
</comment>
<dbReference type="PANTHER" id="PTHR43767">
    <property type="entry name" value="LONG-CHAIN-FATTY-ACID--COA LIGASE"/>
    <property type="match status" value="1"/>
</dbReference>
<dbReference type="InterPro" id="IPR000873">
    <property type="entry name" value="AMP-dep_synth/lig_dom"/>
</dbReference>
<dbReference type="SUPFAM" id="SSF56801">
    <property type="entry name" value="Acetyl-CoA synthetase-like"/>
    <property type="match status" value="1"/>
</dbReference>